<sequence>MATLASQLREEKDIVLAKEKEIKALRLKVRNQDEAGMMASSENVSLREQLERREEEIYDLKLATIEFICCIMLLQEATIRLRGCWCGCRDPSARLYSFPRLDKQRL</sequence>
<evidence type="ECO:0000313" key="1">
    <source>
        <dbReference type="EMBL" id="VDD31353.1"/>
    </source>
</evidence>
<proteinExistence type="predicted"/>
<protein>
    <submittedName>
        <fullName evidence="1">Uncharacterized protein</fullName>
    </submittedName>
</protein>
<dbReference type="EMBL" id="LR031875">
    <property type="protein sequence ID" value="VDD31353.1"/>
    <property type="molecule type" value="Genomic_DNA"/>
</dbReference>
<name>A0A3P6DJ52_BRAOL</name>
<gene>
    <name evidence="1" type="ORF">BOLC9T56676H</name>
</gene>
<dbReference type="AlphaFoldDB" id="A0A3P6DJ52"/>
<organism evidence="1">
    <name type="scientific">Brassica oleracea</name>
    <name type="common">Wild cabbage</name>
    <dbReference type="NCBI Taxonomy" id="3712"/>
    <lineage>
        <taxon>Eukaryota</taxon>
        <taxon>Viridiplantae</taxon>
        <taxon>Streptophyta</taxon>
        <taxon>Embryophyta</taxon>
        <taxon>Tracheophyta</taxon>
        <taxon>Spermatophyta</taxon>
        <taxon>Magnoliopsida</taxon>
        <taxon>eudicotyledons</taxon>
        <taxon>Gunneridae</taxon>
        <taxon>Pentapetalae</taxon>
        <taxon>rosids</taxon>
        <taxon>malvids</taxon>
        <taxon>Brassicales</taxon>
        <taxon>Brassicaceae</taxon>
        <taxon>Brassiceae</taxon>
        <taxon>Brassica</taxon>
    </lineage>
</organism>
<reference evidence="1" key="1">
    <citation type="submission" date="2018-11" db="EMBL/GenBank/DDBJ databases">
        <authorList>
            <consortium name="Genoscope - CEA"/>
            <person name="William W."/>
        </authorList>
    </citation>
    <scope>NUCLEOTIDE SEQUENCE</scope>
</reference>
<accession>A0A3P6DJ52</accession>